<evidence type="ECO:0000256" key="1">
    <source>
        <dbReference type="SAM" id="Phobius"/>
    </source>
</evidence>
<keyword evidence="3" id="KW-1185">Reference proteome</keyword>
<keyword evidence="1" id="KW-0472">Membrane</keyword>
<name>A0ABN9THB2_9DINO</name>
<evidence type="ECO:0000313" key="3">
    <source>
        <dbReference type="Proteomes" id="UP001189429"/>
    </source>
</evidence>
<accession>A0ABN9THB2</accession>
<feature type="transmembrane region" description="Helical" evidence="1">
    <location>
        <begin position="60"/>
        <end position="83"/>
    </location>
</feature>
<gene>
    <name evidence="2" type="ORF">PCOR1329_LOCUS39127</name>
</gene>
<evidence type="ECO:0008006" key="4">
    <source>
        <dbReference type="Google" id="ProtNLM"/>
    </source>
</evidence>
<comment type="caution">
    <text evidence="2">The sequence shown here is derived from an EMBL/GenBank/DDBJ whole genome shotgun (WGS) entry which is preliminary data.</text>
</comment>
<reference evidence="2" key="1">
    <citation type="submission" date="2023-10" db="EMBL/GenBank/DDBJ databases">
        <authorList>
            <person name="Chen Y."/>
            <person name="Shah S."/>
            <person name="Dougan E. K."/>
            <person name="Thang M."/>
            <person name="Chan C."/>
        </authorList>
    </citation>
    <scope>NUCLEOTIDE SEQUENCE [LARGE SCALE GENOMIC DNA]</scope>
</reference>
<dbReference type="EMBL" id="CAUYUJ010014726">
    <property type="protein sequence ID" value="CAK0845303.1"/>
    <property type="molecule type" value="Genomic_DNA"/>
</dbReference>
<protein>
    <recommendedName>
        <fullName evidence="4">Secreted protein</fullName>
    </recommendedName>
</protein>
<sequence>MRRRACQSATGVQGVSCRLCFLAARCAQSAVSGAFAAGAVSVTGRTPHVQQGLCEGAPTSSLIVSHLPCSPLIPFFFHSLYMFLSRTRSIFWFCMTIARGSCVPQLCLWSLKPV</sequence>
<organism evidence="2 3">
    <name type="scientific">Prorocentrum cordatum</name>
    <dbReference type="NCBI Taxonomy" id="2364126"/>
    <lineage>
        <taxon>Eukaryota</taxon>
        <taxon>Sar</taxon>
        <taxon>Alveolata</taxon>
        <taxon>Dinophyceae</taxon>
        <taxon>Prorocentrales</taxon>
        <taxon>Prorocentraceae</taxon>
        <taxon>Prorocentrum</taxon>
    </lineage>
</organism>
<proteinExistence type="predicted"/>
<dbReference type="Proteomes" id="UP001189429">
    <property type="component" value="Unassembled WGS sequence"/>
</dbReference>
<keyword evidence="1" id="KW-0812">Transmembrane</keyword>
<keyword evidence="1" id="KW-1133">Transmembrane helix</keyword>
<evidence type="ECO:0000313" key="2">
    <source>
        <dbReference type="EMBL" id="CAK0845303.1"/>
    </source>
</evidence>